<dbReference type="RefSeq" id="WP_099117721.1">
    <property type="nucleotide sequence ID" value="NZ_NJAK01000001.1"/>
</dbReference>
<evidence type="ECO:0000259" key="2">
    <source>
        <dbReference type="Pfam" id="PF00975"/>
    </source>
</evidence>
<name>A0A2D0KHC0_9GAMM</name>
<evidence type="ECO:0000313" key="4">
    <source>
        <dbReference type="Proteomes" id="UP000222168"/>
    </source>
</evidence>
<evidence type="ECO:0000313" key="3">
    <source>
        <dbReference type="EMBL" id="PHM62782.1"/>
    </source>
</evidence>
<dbReference type="SUPFAM" id="SSF53474">
    <property type="entry name" value="alpha/beta-Hydrolases"/>
    <property type="match status" value="1"/>
</dbReference>
<dbReference type="Proteomes" id="UP000222168">
    <property type="component" value="Unassembled WGS sequence"/>
</dbReference>
<dbReference type="PANTHER" id="PTHR11487:SF0">
    <property type="entry name" value="S-ACYL FATTY ACID SYNTHASE THIOESTERASE, MEDIUM CHAIN"/>
    <property type="match status" value="1"/>
</dbReference>
<organism evidence="3 4">
    <name type="scientific">Xenorhabdus ishibashii</name>
    <dbReference type="NCBI Taxonomy" id="1034471"/>
    <lineage>
        <taxon>Bacteria</taxon>
        <taxon>Pseudomonadati</taxon>
        <taxon>Pseudomonadota</taxon>
        <taxon>Gammaproteobacteria</taxon>
        <taxon>Enterobacterales</taxon>
        <taxon>Morganellaceae</taxon>
        <taxon>Xenorhabdus</taxon>
    </lineage>
</organism>
<protein>
    <submittedName>
        <fullName evidence="3">Acinetobactin biosynthesis protein</fullName>
    </submittedName>
</protein>
<dbReference type="OrthoDB" id="8480037at2"/>
<dbReference type="Pfam" id="PF00975">
    <property type="entry name" value="Thioesterase"/>
    <property type="match status" value="1"/>
</dbReference>
<accession>A0A2D0KHC0</accession>
<dbReference type="GO" id="GO:0008610">
    <property type="term" value="P:lipid biosynthetic process"/>
    <property type="evidence" value="ECO:0007669"/>
    <property type="project" value="TreeGrafter"/>
</dbReference>
<feature type="domain" description="Thioesterase" evidence="2">
    <location>
        <begin position="7"/>
        <end position="229"/>
    </location>
</feature>
<sequence>MNNQRPQLVMFHHAGGNSSIFSDFAKRCFDDFNVIQLEMPGRGRRRHEPLLYCADHVIEDFAPQIPTQGDIVLFGYSLGAYIAYVMAAYCRKLSPKRNIILVVISNEPIHCRRKFSLETGEFTRQQLLKFTTKLGQLPEWLREESAMLQSFLNVLKADLCVANSISAKLSSPLNDIPILVVYGNNDPLLPIPPLRWRECTQKTFNIIEVSGDHFILSEQETQIYKIMKDFLDKVAFDRQPSG</sequence>
<dbReference type="PANTHER" id="PTHR11487">
    <property type="entry name" value="THIOESTERASE"/>
    <property type="match status" value="1"/>
</dbReference>
<reference evidence="3 4" key="1">
    <citation type="journal article" date="2017" name="Nat. Microbiol.">
        <title>Natural product diversity associated with the nematode symbionts Photorhabdus and Xenorhabdus.</title>
        <authorList>
            <person name="Tobias N.J."/>
            <person name="Wolff H."/>
            <person name="Djahanschiri B."/>
            <person name="Grundmann F."/>
            <person name="Kronenwerth M."/>
            <person name="Shi Y.M."/>
            <person name="Simonyi S."/>
            <person name="Grun P."/>
            <person name="Shapiro-Ilan D."/>
            <person name="Pidot S.J."/>
            <person name="Stinear T.P."/>
            <person name="Ebersberger I."/>
            <person name="Bode H.B."/>
        </authorList>
    </citation>
    <scope>NUCLEOTIDE SEQUENCE [LARGE SCALE GENOMIC DNA]</scope>
    <source>
        <strain evidence="3 4">DSM 22670</strain>
    </source>
</reference>
<dbReference type="AlphaFoldDB" id="A0A2D0KHC0"/>
<dbReference type="InterPro" id="IPR012223">
    <property type="entry name" value="TEII"/>
</dbReference>
<dbReference type="Gene3D" id="3.40.50.1820">
    <property type="entry name" value="alpha/beta hydrolase"/>
    <property type="match status" value="1"/>
</dbReference>
<dbReference type="InterPro" id="IPR001031">
    <property type="entry name" value="Thioesterase"/>
</dbReference>
<comment type="caution">
    <text evidence="3">The sequence shown here is derived from an EMBL/GenBank/DDBJ whole genome shotgun (WGS) entry which is preliminary data.</text>
</comment>
<proteinExistence type="inferred from homology"/>
<evidence type="ECO:0000256" key="1">
    <source>
        <dbReference type="ARBA" id="ARBA00007169"/>
    </source>
</evidence>
<dbReference type="EMBL" id="NJAK01000001">
    <property type="protein sequence ID" value="PHM62782.1"/>
    <property type="molecule type" value="Genomic_DNA"/>
</dbReference>
<gene>
    <name evidence="3" type="ORF">Xish_02000</name>
</gene>
<dbReference type="InterPro" id="IPR029058">
    <property type="entry name" value="AB_hydrolase_fold"/>
</dbReference>
<keyword evidence="4" id="KW-1185">Reference proteome</keyword>
<comment type="similarity">
    <text evidence="1">Belongs to the thioesterase family.</text>
</comment>